<sequence length="143" mass="15519">MKFSGTLLQTGNNTGIEVPPDMLEALGSRRAAVKVSVNGYQFRSTIGSMGGKALIPFSSEHRKLSGLKGGDPIEVTLEIDDEPRQVEVPPDLAAALDALPETRQSFDALAPSKRKAHVLSIEEARTAETRARRIEKLILALRQ</sequence>
<dbReference type="InterPro" id="IPR037079">
    <property type="entry name" value="AF2212/PG0164-like_sf"/>
</dbReference>
<evidence type="ECO:0000313" key="1">
    <source>
        <dbReference type="EMBL" id="KKB10428.1"/>
    </source>
</evidence>
<gene>
    <name evidence="1" type="ORF">VE26_10315</name>
</gene>
<reference evidence="1 2" key="1">
    <citation type="submission" date="2015-03" db="EMBL/GenBank/DDBJ databases">
        <authorList>
            <person name="Hassan Y."/>
            <person name="Lepp D."/>
            <person name="Li X.-Z."/>
            <person name="Zhou T."/>
        </authorList>
    </citation>
    <scope>NUCLEOTIDE SEQUENCE [LARGE SCALE GENOMIC DNA]</scope>
    <source>
        <strain evidence="1 2">IPL18</strain>
    </source>
</reference>
<evidence type="ECO:0000313" key="2">
    <source>
        <dbReference type="Proteomes" id="UP000033649"/>
    </source>
</evidence>
<dbReference type="SUPFAM" id="SSF141694">
    <property type="entry name" value="AF2212/PG0164-like"/>
    <property type="match status" value="1"/>
</dbReference>
<dbReference type="InterPro" id="IPR015018">
    <property type="entry name" value="DUF1905"/>
</dbReference>
<keyword evidence="2" id="KW-1185">Reference proteome</keyword>
<dbReference type="OrthoDB" id="2604865at2"/>
<dbReference type="EMBL" id="JZEY01000054">
    <property type="protein sequence ID" value="KKB10428.1"/>
    <property type="molecule type" value="Genomic_DNA"/>
</dbReference>
<dbReference type="Gene3D" id="2.40.30.100">
    <property type="entry name" value="AF2212/PG0164-like"/>
    <property type="match status" value="1"/>
</dbReference>
<name>A0A0F5FNL9_9HYPH</name>
<dbReference type="STRING" id="429727.VE26_10315"/>
<proteinExistence type="predicted"/>
<dbReference type="Pfam" id="PF08922">
    <property type="entry name" value="DUF1905"/>
    <property type="match status" value="1"/>
</dbReference>
<dbReference type="Proteomes" id="UP000033649">
    <property type="component" value="Unassembled WGS sequence"/>
</dbReference>
<dbReference type="PATRIC" id="fig|429727.3.peg.2122"/>
<dbReference type="Pfam" id="PF13376">
    <property type="entry name" value="OmdA"/>
    <property type="match status" value="1"/>
</dbReference>
<comment type="caution">
    <text evidence="1">The sequence shown here is derived from an EMBL/GenBank/DDBJ whole genome shotgun (WGS) entry which is preliminary data.</text>
</comment>
<dbReference type="RefSeq" id="WP_046105243.1">
    <property type="nucleotide sequence ID" value="NZ_JZEY01000054.1"/>
</dbReference>
<evidence type="ECO:0008006" key="3">
    <source>
        <dbReference type="Google" id="ProtNLM"/>
    </source>
</evidence>
<dbReference type="AlphaFoldDB" id="A0A0F5FNL9"/>
<protein>
    <recommendedName>
        <fullName evidence="3">DUF1905 domain-containing protein</fullName>
    </recommendedName>
</protein>
<accession>A0A0F5FNL9</accession>
<organism evidence="1 2">
    <name type="scientific">Devosia chinhatensis</name>
    <dbReference type="NCBI Taxonomy" id="429727"/>
    <lineage>
        <taxon>Bacteria</taxon>
        <taxon>Pseudomonadati</taxon>
        <taxon>Pseudomonadota</taxon>
        <taxon>Alphaproteobacteria</taxon>
        <taxon>Hyphomicrobiales</taxon>
        <taxon>Devosiaceae</taxon>
        <taxon>Devosia</taxon>
    </lineage>
</organism>